<protein>
    <submittedName>
        <fullName evidence="4">4-hydroxythreonine-4-phosphate dehydrogenase</fullName>
    </submittedName>
</protein>
<dbReference type="OrthoDB" id="9801783at2"/>
<dbReference type="PANTHER" id="PTHR30004">
    <property type="entry name" value="4-HYDROXYTHREONINE-4-PHOSPHATE DEHYDROGENASE"/>
    <property type="match status" value="1"/>
</dbReference>
<dbReference type="SUPFAM" id="SSF53659">
    <property type="entry name" value="Isocitrate/Isopropylmalate dehydrogenase-like"/>
    <property type="match status" value="1"/>
</dbReference>
<dbReference type="InterPro" id="IPR005255">
    <property type="entry name" value="PdxA_fam"/>
</dbReference>
<keyword evidence="2" id="KW-0560">Oxidoreductase</keyword>
<evidence type="ECO:0000256" key="3">
    <source>
        <dbReference type="ARBA" id="ARBA00023027"/>
    </source>
</evidence>
<gene>
    <name evidence="4" type="ORF">SAMN06265353_0066</name>
</gene>
<dbReference type="GO" id="GO:0051287">
    <property type="term" value="F:NAD binding"/>
    <property type="evidence" value="ECO:0007669"/>
    <property type="project" value="InterPro"/>
</dbReference>
<accession>A0A285NMS4</accession>
<dbReference type="AlphaFoldDB" id="A0A285NMS4"/>
<keyword evidence="1" id="KW-0479">Metal-binding</keyword>
<dbReference type="Gene3D" id="3.40.718.10">
    <property type="entry name" value="Isopropylmalate Dehydrogenase"/>
    <property type="match status" value="1"/>
</dbReference>
<reference evidence="5" key="1">
    <citation type="submission" date="2017-09" db="EMBL/GenBank/DDBJ databases">
        <authorList>
            <person name="Varghese N."/>
            <person name="Submissions S."/>
        </authorList>
    </citation>
    <scope>NUCLEOTIDE SEQUENCE [LARGE SCALE GENOMIC DNA]</scope>
    <source>
        <strain evidence="5">DSM 2913</strain>
    </source>
</reference>
<organism evidence="4 5">
    <name type="scientific">Hydrogenobacter hydrogenophilus</name>
    <dbReference type="NCBI Taxonomy" id="35835"/>
    <lineage>
        <taxon>Bacteria</taxon>
        <taxon>Pseudomonadati</taxon>
        <taxon>Aquificota</taxon>
        <taxon>Aquificia</taxon>
        <taxon>Aquificales</taxon>
        <taxon>Aquificaceae</taxon>
        <taxon>Hydrogenobacter</taxon>
    </lineage>
</organism>
<evidence type="ECO:0000313" key="5">
    <source>
        <dbReference type="Proteomes" id="UP000218627"/>
    </source>
</evidence>
<keyword evidence="5" id="KW-1185">Reference proteome</keyword>
<keyword evidence="3" id="KW-0520">NAD</keyword>
<dbReference type="Pfam" id="PF04166">
    <property type="entry name" value="PdxA"/>
    <property type="match status" value="1"/>
</dbReference>
<name>A0A285NMS4_9AQUI</name>
<evidence type="ECO:0000313" key="4">
    <source>
        <dbReference type="EMBL" id="SNZ10834.1"/>
    </source>
</evidence>
<dbReference type="GO" id="GO:0046872">
    <property type="term" value="F:metal ion binding"/>
    <property type="evidence" value="ECO:0007669"/>
    <property type="project" value="UniProtKB-KW"/>
</dbReference>
<dbReference type="Proteomes" id="UP000218627">
    <property type="component" value="Unassembled WGS sequence"/>
</dbReference>
<evidence type="ECO:0000256" key="1">
    <source>
        <dbReference type="ARBA" id="ARBA00022723"/>
    </source>
</evidence>
<dbReference type="NCBIfam" id="TIGR00557">
    <property type="entry name" value="pdxA"/>
    <property type="match status" value="1"/>
</dbReference>
<dbReference type="PANTHER" id="PTHR30004:SF6">
    <property type="entry name" value="D-THREONATE 4-PHOSPHATE DEHYDROGENASE"/>
    <property type="match status" value="1"/>
</dbReference>
<dbReference type="EMBL" id="OBEN01000001">
    <property type="protein sequence ID" value="SNZ10834.1"/>
    <property type="molecule type" value="Genomic_DNA"/>
</dbReference>
<proteinExistence type="predicted"/>
<dbReference type="RefSeq" id="WP_096599927.1">
    <property type="nucleotide sequence ID" value="NZ_OBEN01000001.1"/>
</dbReference>
<evidence type="ECO:0000256" key="2">
    <source>
        <dbReference type="ARBA" id="ARBA00023002"/>
    </source>
</evidence>
<sequence length="321" mass="35645">MIRIGITIGDPAGVGPELIVKLLDHLDPQKAYIVYGEKKIIKHAQELLGKSVEMKDIYTIDEVNAPGIYIADLDICETERPMPSLTSGKVAVAYLGRAVVDAVYRKIHGLLTMPINKFWAKLAGFSYEGQTEFLAQAFSTKDYAMLMYSERIKVVLLSTHIPLSEAITHVKKEKIDQKVRLVVREFKRLFGYEPSVGVLGLNPHAGEMGQIGREDMEEILPAVEKLKGEGFKVEGPLSPDSAFLKPDAFDVFLCMYHDQGLIPFKIFAFNEGVNLTIGIPFVRTSPDHGTAYDIAWKGIAEVSSSLNALKLCEKLAERCLE</sequence>
<dbReference type="GO" id="GO:0016491">
    <property type="term" value="F:oxidoreductase activity"/>
    <property type="evidence" value="ECO:0007669"/>
    <property type="project" value="UniProtKB-KW"/>
</dbReference>